<evidence type="ECO:0000313" key="1">
    <source>
        <dbReference type="EMBL" id="MBB3876102.1"/>
    </source>
</evidence>
<sequence length="72" mass="8407">MGMLGRPPRPRPDDFEEVFEVMGWECADHYGTNPRKIAQWADQTGRERLRTRRRNYVLGNRLSSLKSACARV</sequence>
<gene>
    <name evidence="1" type="ORF">GGR47_002348</name>
</gene>
<protein>
    <submittedName>
        <fullName evidence="1">Uncharacterized protein</fullName>
    </submittedName>
</protein>
<reference evidence="1 2" key="1">
    <citation type="submission" date="2020-08" db="EMBL/GenBank/DDBJ databases">
        <title>Genomic Encyclopedia of Type Strains, Phase IV (KMG-IV): sequencing the most valuable type-strain genomes for metagenomic binning, comparative biology and taxonomic classification.</title>
        <authorList>
            <person name="Goeker M."/>
        </authorList>
    </citation>
    <scope>NUCLEOTIDE SEQUENCE [LARGE SCALE GENOMIC DNA]</scope>
    <source>
        <strain evidence="1 2">DSM 15581</strain>
    </source>
</reference>
<dbReference type="AlphaFoldDB" id="A0AAW3TU96"/>
<evidence type="ECO:0000313" key="2">
    <source>
        <dbReference type="Proteomes" id="UP000528945"/>
    </source>
</evidence>
<dbReference type="Proteomes" id="UP000528945">
    <property type="component" value="Unassembled WGS sequence"/>
</dbReference>
<organism evidence="1 2">
    <name type="scientific">Sphingomonas aquatilis</name>
    <dbReference type="NCBI Taxonomy" id="93063"/>
    <lineage>
        <taxon>Bacteria</taxon>
        <taxon>Pseudomonadati</taxon>
        <taxon>Pseudomonadota</taxon>
        <taxon>Alphaproteobacteria</taxon>
        <taxon>Sphingomonadales</taxon>
        <taxon>Sphingomonadaceae</taxon>
        <taxon>Sphingomonas</taxon>
    </lineage>
</organism>
<name>A0AAW3TU96_9SPHN</name>
<keyword evidence="2" id="KW-1185">Reference proteome</keyword>
<dbReference type="EMBL" id="JACIDB010000004">
    <property type="protein sequence ID" value="MBB3876102.1"/>
    <property type="molecule type" value="Genomic_DNA"/>
</dbReference>
<comment type="caution">
    <text evidence="1">The sequence shown here is derived from an EMBL/GenBank/DDBJ whole genome shotgun (WGS) entry which is preliminary data.</text>
</comment>
<proteinExistence type="predicted"/>
<accession>A0AAW3TU96</accession>